<keyword evidence="2 7" id="KW-0813">Transport</keyword>
<dbReference type="Gene3D" id="1.10.3720.10">
    <property type="entry name" value="MetI-like"/>
    <property type="match status" value="1"/>
</dbReference>
<comment type="subcellular location">
    <subcellularLocation>
        <location evidence="1 7">Cell membrane</location>
        <topology evidence="1 7">Multi-pass membrane protein</topology>
    </subcellularLocation>
</comment>
<protein>
    <submittedName>
        <fullName evidence="10">Amino acid ABC transporter permease</fullName>
    </submittedName>
</protein>
<keyword evidence="11" id="KW-1185">Reference proteome</keyword>
<comment type="similarity">
    <text evidence="7">Belongs to the binding-protein-dependent transport system permease family.</text>
</comment>
<feature type="transmembrane region" description="Helical" evidence="7">
    <location>
        <begin position="103"/>
        <end position="124"/>
    </location>
</feature>
<dbReference type="CDD" id="cd06261">
    <property type="entry name" value="TM_PBP2"/>
    <property type="match status" value="1"/>
</dbReference>
<feature type="compositionally biased region" description="Low complexity" evidence="8">
    <location>
        <begin position="276"/>
        <end position="301"/>
    </location>
</feature>
<evidence type="ECO:0000313" key="11">
    <source>
        <dbReference type="Proteomes" id="UP000249340"/>
    </source>
</evidence>
<dbReference type="GO" id="GO:0022857">
    <property type="term" value="F:transmembrane transporter activity"/>
    <property type="evidence" value="ECO:0007669"/>
    <property type="project" value="InterPro"/>
</dbReference>
<reference evidence="11" key="1">
    <citation type="submission" date="2018-07" db="EMBL/GenBank/DDBJ databases">
        <title>Streptacidiphilus bronchialis DSM 106435 chromosome.</title>
        <authorList>
            <person name="Batra D."/>
            <person name="Gulvik C.A."/>
        </authorList>
    </citation>
    <scope>NUCLEOTIDE SEQUENCE [LARGE SCALE GENOMIC DNA]</scope>
    <source>
        <strain evidence="11">DSM 106435</strain>
    </source>
</reference>
<dbReference type="GO" id="GO:0043190">
    <property type="term" value="C:ATP-binding cassette (ABC) transporter complex"/>
    <property type="evidence" value="ECO:0007669"/>
    <property type="project" value="InterPro"/>
</dbReference>
<evidence type="ECO:0000256" key="3">
    <source>
        <dbReference type="ARBA" id="ARBA00022475"/>
    </source>
</evidence>
<dbReference type="GO" id="GO:0006865">
    <property type="term" value="P:amino acid transport"/>
    <property type="evidence" value="ECO:0007669"/>
    <property type="project" value="TreeGrafter"/>
</dbReference>
<accession>A0A345T169</accession>
<evidence type="ECO:0000256" key="8">
    <source>
        <dbReference type="SAM" id="MobiDB-lite"/>
    </source>
</evidence>
<evidence type="ECO:0000256" key="1">
    <source>
        <dbReference type="ARBA" id="ARBA00004651"/>
    </source>
</evidence>
<dbReference type="OrthoDB" id="4543034at2"/>
<dbReference type="PANTHER" id="PTHR30614">
    <property type="entry name" value="MEMBRANE COMPONENT OF AMINO ACID ABC TRANSPORTER"/>
    <property type="match status" value="1"/>
</dbReference>
<dbReference type="PANTHER" id="PTHR30614:SF21">
    <property type="entry name" value="AMINO ACID ABC TRANSPORTER PERMEASE"/>
    <property type="match status" value="1"/>
</dbReference>
<keyword evidence="5 7" id="KW-1133">Transmembrane helix</keyword>
<keyword evidence="3" id="KW-1003">Cell membrane</keyword>
<evidence type="ECO:0000313" key="10">
    <source>
        <dbReference type="EMBL" id="AXI79724.1"/>
    </source>
</evidence>
<dbReference type="InterPro" id="IPR035906">
    <property type="entry name" value="MetI-like_sf"/>
</dbReference>
<evidence type="ECO:0000256" key="7">
    <source>
        <dbReference type="RuleBase" id="RU363032"/>
    </source>
</evidence>
<dbReference type="InterPro" id="IPR010065">
    <property type="entry name" value="AA_ABC_transptr_permease_3TM"/>
</dbReference>
<proteinExistence type="inferred from homology"/>
<evidence type="ECO:0000256" key="2">
    <source>
        <dbReference type="ARBA" id="ARBA00022448"/>
    </source>
</evidence>
<evidence type="ECO:0000256" key="6">
    <source>
        <dbReference type="ARBA" id="ARBA00023136"/>
    </source>
</evidence>
<feature type="transmembrane region" description="Helical" evidence="7">
    <location>
        <begin position="21"/>
        <end position="38"/>
    </location>
</feature>
<feature type="compositionally biased region" description="Basic and acidic residues" evidence="8">
    <location>
        <begin position="305"/>
        <end position="325"/>
    </location>
</feature>
<feature type="transmembrane region" description="Helical" evidence="7">
    <location>
        <begin position="235"/>
        <end position="260"/>
    </location>
</feature>
<dbReference type="Proteomes" id="UP000249340">
    <property type="component" value="Chromosome"/>
</dbReference>
<dbReference type="SUPFAM" id="SSF161098">
    <property type="entry name" value="MetI-like"/>
    <property type="match status" value="1"/>
</dbReference>
<organism evidence="10 11">
    <name type="scientific">Peterkaempfera bronchialis</name>
    <dbReference type="NCBI Taxonomy" id="2126346"/>
    <lineage>
        <taxon>Bacteria</taxon>
        <taxon>Bacillati</taxon>
        <taxon>Actinomycetota</taxon>
        <taxon>Actinomycetes</taxon>
        <taxon>Kitasatosporales</taxon>
        <taxon>Streptomycetaceae</taxon>
        <taxon>Peterkaempfera</taxon>
    </lineage>
</organism>
<gene>
    <name evidence="10" type="ORF">C7M71_022305</name>
</gene>
<dbReference type="InterPro" id="IPR043429">
    <property type="entry name" value="ArtM/GltK/GlnP/TcyL/YhdX-like"/>
</dbReference>
<evidence type="ECO:0000256" key="5">
    <source>
        <dbReference type="ARBA" id="ARBA00022989"/>
    </source>
</evidence>
<feature type="region of interest" description="Disordered" evidence="8">
    <location>
        <begin position="264"/>
        <end position="325"/>
    </location>
</feature>
<feature type="transmembrane region" description="Helical" evidence="7">
    <location>
        <begin position="72"/>
        <end position="91"/>
    </location>
</feature>
<dbReference type="RefSeq" id="WP_114914498.1">
    <property type="nucleotide sequence ID" value="NZ_CP031264.1"/>
</dbReference>
<sequence>MSSVSVLYDAPGPRARLRNRVIGVAATIGIAALIWLVIDRLAGHGQFSAAMWEPFQYTRTQERLLHGLQDTLLAFAFAAVLSLALGTLLAAGRLSDHRPVRWFSTAFVEFFRAMPLVIMIFALYQGLFSDAPMWALVIGLTLYNGSVQAEIFRAGINAVPRGQSEAAYALGMRKTQVMGTVLVPQAFRAMLPSVLSQLVVTLKDTSLGYIITYEELLYVGKLIAGTTSTPEGYPYVPVVMVIAPVYIGLCLALSGLAKWIEARGRRSRKGTPPTPAAGTPGAAGADPLGPAGAALAAAVPAPAAPEHDLGAVPRDARPEPPATKE</sequence>
<evidence type="ECO:0000256" key="4">
    <source>
        <dbReference type="ARBA" id="ARBA00022692"/>
    </source>
</evidence>
<dbReference type="NCBIfam" id="TIGR01726">
    <property type="entry name" value="HEQRo_perm_3TM"/>
    <property type="match status" value="1"/>
</dbReference>
<feature type="domain" description="ABC transmembrane type-1" evidence="9">
    <location>
        <begin position="68"/>
        <end position="257"/>
    </location>
</feature>
<dbReference type="PROSITE" id="PS50928">
    <property type="entry name" value="ABC_TM1"/>
    <property type="match status" value="1"/>
</dbReference>
<keyword evidence="6 7" id="KW-0472">Membrane</keyword>
<dbReference type="InterPro" id="IPR000515">
    <property type="entry name" value="MetI-like"/>
</dbReference>
<dbReference type="AlphaFoldDB" id="A0A345T169"/>
<dbReference type="EMBL" id="CP031264">
    <property type="protein sequence ID" value="AXI79724.1"/>
    <property type="molecule type" value="Genomic_DNA"/>
</dbReference>
<evidence type="ECO:0000259" key="9">
    <source>
        <dbReference type="PROSITE" id="PS50928"/>
    </source>
</evidence>
<dbReference type="KEGG" id="stri:C7M71_022305"/>
<name>A0A345T169_9ACTN</name>
<keyword evidence="4 7" id="KW-0812">Transmembrane</keyword>
<dbReference type="Pfam" id="PF00528">
    <property type="entry name" value="BPD_transp_1"/>
    <property type="match status" value="1"/>
</dbReference>